<dbReference type="InterPro" id="IPR011006">
    <property type="entry name" value="CheY-like_superfamily"/>
</dbReference>
<feature type="domain" description="PAC" evidence="10">
    <location>
        <begin position="98"/>
        <end position="151"/>
    </location>
</feature>
<keyword evidence="3" id="KW-0808">Transferase</keyword>
<dbReference type="SMART" id="SM00065">
    <property type="entry name" value="GAF"/>
    <property type="match status" value="1"/>
</dbReference>
<dbReference type="CDD" id="cd00130">
    <property type="entry name" value="PAS"/>
    <property type="match status" value="3"/>
</dbReference>
<feature type="domain" description="PAS" evidence="9">
    <location>
        <begin position="152"/>
        <end position="222"/>
    </location>
</feature>
<feature type="domain" description="Response regulatory" evidence="8">
    <location>
        <begin position="828"/>
        <end position="943"/>
    </location>
</feature>
<organism evidence="11 12">
    <name type="scientific">Mesoterricola sediminis</name>
    <dbReference type="NCBI Taxonomy" id="2927980"/>
    <lineage>
        <taxon>Bacteria</taxon>
        <taxon>Pseudomonadati</taxon>
        <taxon>Acidobacteriota</taxon>
        <taxon>Holophagae</taxon>
        <taxon>Holophagales</taxon>
        <taxon>Holophagaceae</taxon>
        <taxon>Mesoterricola</taxon>
    </lineage>
</organism>
<dbReference type="InterPro" id="IPR000014">
    <property type="entry name" value="PAS"/>
</dbReference>
<dbReference type="InterPro" id="IPR004358">
    <property type="entry name" value="Sig_transdc_His_kin-like_C"/>
</dbReference>
<dbReference type="PROSITE" id="PS50109">
    <property type="entry name" value="HIS_KIN"/>
    <property type="match status" value="1"/>
</dbReference>
<protein>
    <recommendedName>
        <fullName evidence="2">histidine kinase</fullName>
        <ecNumber evidence="2">2.7.13.3</ecNumber>
    </recommendedName>
</protein>
<dbReference type="PANTHER" id="PTHR43065">
    <property type="entry name" value="SENSOR HISTIDINE KINASE"/>
    <property type="match status" value="1"/>
</dbReference>
<feature type="region of interest" description="Disordered" evidence="6">
    <location>
        <begin position="1"/>
        <end position="29"/>
    </location>
</feature>
<name>A0AA48GXT6_9BACT</name>
<gene>
    <name evidence="11" type="ORF">METESE_25480</name>
</gene>
<dbReference type="InterPro" id="IPR035965">
    <property type="entry name" value="PAS-like_dom_sf"/>
</dbReference>
<evidence type="ECO:0000256" key="3">
    <source>
        <dbReference type="ARBA" id="ARBA00022679"/>
    </source>
</evidence>
<evidence type="ECO:0000259" key="8">
    <source>
        <dbReference type="PROSITE" id="PS50110"/>
    </source>
</evidence>
<dbReference type="Proteomes" id="UP001228113">
    <property type="component" value="Chromosome"/>
</dbReference>
<dbReference type="SMART" id="SM00086">
    <property type="entry name" value="PAC"/>
    <property type="match status" value="2"/>
</dbReference>
<dbReference type="InterPro" id="IPR013656">
    <property type="entry name" value="PAS_4"/>
</dbReference>
<dbReference type="PANTHER" id="PTHR43065:SF42">
    <property type="entry name" value="TWO-COMPONENT SENSOR PPRA"/>
    <property type="match status" value="1"/>
</dbReference>
<evidence type="ECO:0000256" key="1">
    <source>
        <dbReference type="ARBA" id="ARBA00000085"/>
    </source>
</evidence>
<evidence type="ECO:0000256" key="4">
    <source>
        <dbReference type="ARBA" id="ARBA00022777"/>
    </source>
</evidence>
<feature type="domain" description="PAC" evidence="10">
    <location>
        <begin position="225"/>
        <end position="278"/>
    </location>
</feature>
<dbReference type="KEGG" id="msea:METESE_25480"/>
<reference evidence="11" key="1">
    <citation type="journal article" date="2023" name="Int. J. Syst. Evol. Microbiol.">
        <title>Mesoterricola silvestris gen. nov., sp. nov., Mesoterricola sediminis sp. nov., Geothrix oryzae sp. nov., Geothrix edaphica sp. nov., Geothrix rubra sp. nov., and Geothrix limicola sp. nov., six novel members of Acidobacteriota isolated from soils.</title>
        <authorList>
            <person name="Itoh H."/>
            <person name="Sugisawa Y."/>
            <person name="Mise K."/>
            <person name="Xu Z."/>
            <person name="Kuniyasu M."/>
            <person name="Ushijima N."/>
            <person name="Kawano K."/>
            <person name="Kobayashi E."/>
            <person name="Shiratori Y."/>
            <person name="Masuda Y."/>
            <person name="Senoo K."/>
        </authorList>
    </citation>
    <scope>NUCLEOTIDE SEQUENCE</scope>
    <source>
        <strain evidence="11">W786</strain>
    </source>
</reference>
<dbReference type="Pfam" id="PF02518">
    <property type="entry name" value="HATPase_c"/>
    <property type="match status" value="1"/>
</dbReference>
<dbReference type="EC" id="2.7.13.3" evidence="2"/>
<dbReference type="PROSITE" id="PS50112">
    <property type="entry name" value="PAS"/>
    <property type="match status" value="2"/>
</dbReference>
<dbReference type="InterPro" id="IPR003018">
    <property type="entry name" value="GAF"/>
</dbReference>
<dbReference type="InterPro" id="IPR000700">
    <property type="entry name" value="PAS-assoc_C"/>
</dbReference>
<dbReference type="InterPro" id="IPR001789">
    <property type="entry name" value="Sig_transdc_resp-reg_receiver"/>
</dbReference>
<dbReference type="Pfam" id="PF08448">
    <property type="entry name" value="PAS_4"/>
    <property type="match status" value="2"/>
</dbReference>
<dbReference type="SUPFAM" id="SSF55874">
    <property type="entry name" value="ATPase domain of HSP90 chaperone/DNA topoisomerase II/histidine kinase"/>
    <property type="match status" value="1"/>
</dbReference>
<dbReference type="InterPro" id="IPR036097">
    <property type="entry name" value="HisK_dim/P_sf"/>
</dbReference>
<evidence type="ECO:0000313" key="11">
    <source>
        <dbReference type="EMBL" id="BDU77590.1"/>
    </source>
</evidence>
<dbReference type="InterPro" id="IPR005467">
    <property type="entry name" value="His_kinase_dom"/>
</dbReference>
<dbReference type="EMBL" id="AP027081">
    <property type="protein sequence ID" value="BDU77590.1"/>
    <property type="molecule type" value="Genomic_DNA"/>
</dbReference>
<dbReference type="GO" id="GO:0000155">
    <property type="term" value="F:phosphorelay sensor kinase activity"/>
    <property type="evidence" value="ECO:0007669"/>
    <property type="project" value="InterPro"/>
</dbReference>
<dbReference type="PROSITE" id="PS50113">
    <property type="entry name" value="PAC"/>
    <property type="match status" value="2"/>
</dbReference>
<keyword evidence="12" id="KW-1185">Reference proteome</keyword>
<dbReference type="SUPFAM" id="SSF55781">
    <property type="entry name" value="GAF domain-like"/>
    <property type="match status" value="1"/>
</dbReference>
<dbReference type="SUPFAM" id="SSF55785">
    <property type="entry name" value="PYP-like sensor domain (PAS domain)"/>
    <property type="match status" value="3"/>
</dbReference>
<feature type="domain" description="PAS" evidence="9">
    <location>
        <begin position="31"/>
        <end position="95"/>
    </location>
</feature>
<evidence type="ECO:0000256" key="2">
    <source>
        <dbReference type="ARBA" id="ARBA00012438"/>
    </source>
</evidence>
<dbReference type="InterPro" id="IPR036890">
    <property type="entry name" value="HATPase_C_sf"/>
</dbReference>
<comment type="catalytic activity">
    <reaction evidence="1">
        <text>ATP + protein L-histidine = ADP + protein N-phospho-L-histidine.</text>
        <dbReference type="EC" id="2.7.13.3"/>
    </reaction>
</comment>
<evidence type="ECO:0000259" key="10">
    <source>
        <dbReference type="PROSITE" id="PS50113"/>
    </source>
</evidence>
<dbReference type="Gene3D" id="3.40.50.2300">
    <property type="match status" value="1"/>
</dbReference>
<evidence type="ECO:0000259" key="9">
    <source>
        <dbReference type="PROSITE" id="PS50112"/>
    </source>
</evidence>
<dbReference type="SMART" id="SM00448">
    <property type="entry name" value="REC"/>
    <property type="match status" value="1"/>
</dbReference>
<dbReference type="NCBIfam" id="TIGR00229">
    <property type="entry name" value="sensory_box"/>
    <property type="match status" value="3"/>
</dbReference>
<dbReference type="Pfam" id="PF13185">
    <property type="entry name" value="GAF_2"/>
    <property type="match status" value="1"/>
</dbReference>
<dbReference type="Pfam" id="PF00072">
    <property type="entry name" value="Response_reg"/>
    <property type="match status" value="1"/>
</dbReference>
<feature type="compositionally biased region" description="Pro residues" evidence="6">
    <location>
        <begin position="1"/>
        <end position="19"/>
    </location>
</feature>
<dbReference type="SMART" id="SM00091">
    <property type="entry name" value="PAS"/>
    <property type="match status" value="3"/>
</dbReference>
<dbReference type="InterPro" id="IPR001610">
    <property type="entry name" value="PAC"/>
</dbReference>
<accession>A0AA48GXT6</accession>
<dbReference type="Gene3D" id="3.30.565.10">
    <property type="entry name" value="Histidine kinase-like ATPase, C-terminal domain"/>
    <property type="match status" value="1"/>
</dbReference>
<sequence length="943" mass="101379">MTPDPPQSADPAPEPAPPARRPEGGQALGPILDTIPQAVFWKDPEGRYQGCNRVFASYVGLDEAALVGRTDRELPWPPEHAEAYMADDREVLEGRVPWRRRVEPVRRVDGSTRWVETTKVPLAGAEGRPAGILGIFEDVTERLRLEAELRDVQELNESIIRSAEEGIVVTDPGLRVRVWNAYMAAMTGLPEACILGRPLLDALPRLEDVGFRDRIRRVLGGEAVAPLEFPWHVDASGTSGWAVDRSVALRDGSGAIVGALSLMRDITARRTAEKALRESESRFRALFESLTEGVALHELARDAGGRSVDYRILDVNPAFERHTGLARQAVRGRLASDVYGGPVAPFLETYARVADGGVPASFEVRFEPMAKDFRVTAVSPKPGQFATVFEDITERLARERDLARLNALYGVLSHLGRCLVRVATREELFQDACRILVESGGYRVAWVLWQDAAGVFLEPLAGYGEAVAAIREVTVRLGPDASGALGPTATAIRNGRVEVCRDFHEDPRTGPWREPARSLGLRSFAVVPLREGSGEAGALLLFGGEPKDFHPEEVGLLEEVGATLSFGLDHLAADAERVRLASQVAQAQKMDSLGSLAGGVAHDINNVLGAVQALAMVHQLQAPEGSRVRRDMETVIRACQRGGNLVKGLLGFARQNLAENRLLDLNGLVREEAALLERTTLGRVRLVLDLAPEPLVVNGDPGALAHCLMNLCVNAVDAMPGGGTLALSTRREGERVRLEVADTGTGMPPEVLEKALDPFYTTKPQGKGTGLGLAIVYGTVKNHRGDLELASAPGEGTRVRIRLPLAGTAAPAPGPRAAEAGGPARARSILLVDDDELILSSIPALVESLGHRVETASSGAEGLARLARGPVPDLVILDMNMPDLDGGATLARIRRDHPTLPVLLATGRADQTALDLVAAHPYVTLLPKPFNLQELGQAIEGYA</sequence>
<dbReference type="Pfam" id="PF13188">
    <property type="entry name" value="PAS_8"/>
    <property type="match status" value="1"/>
</dbReference>
<proteinExistence type="predicted"/>
<dbReference type="Gene3D" id="1.10.287.130">
    <property type="match status" value="1"/>
</dbReference>
<keyword evidence="4" id="KW-0418">Kinase</keyword>
<dbReference type="SMART" id="SM00387">
    <property type="entry name" value="HATPase_c"/>
    <property type="match status" value="1"/>
</dbReference>
<dbReference type="RefSeq" id="WP_316410341.1">
    <property type="nucleotide sequence ID" value="NZ_AP027081.1"/>
</dbReference>
<keyword evidence="5" id="KW-0597">Phosphoprotein</keyword>
<dbReference type="InterPro" id="IPR003594">
    <property type="entry name" value="HATPase_dom"/>
</dbReference>
<dbReference type="SUPFAM" id="SSF47384">
    <property type="entry name" value="Homodimeric domain of signal transducing histidine kinase"/>
    <property type="match status" value="1"/>
</dbReference>
<dbReference type="PROSITE" id="PS50110">
    <property type="entry name" value="RESPONSE_REGULATORY"/>
    <property type="match status" value="1"/>
</dbReference>
<evidence type="ECO:0000256" key="5">
    <source>
        <dbReference type="PROSITE-ProRule" id="PRU00169"/>
    </source>
</evidence>
<dbReference type="Gene3D" id="3.30.450.40">
    <property type="match status" value="1"/>
</dbReference>
<feature type="domain" description="Histidine kinase" evidence="7">
    <location>
        <begin position="599"/>
        <end position="807"/>
    </location>
</feature>
<dbReference type="SUPFAM" id="SSF52172">
    <property type="entry name" value="CheY-like"/>
    <property type="match status" value="1"/>
</dbReference>
<dbReference type="InterPro" id="IPR029016">
    <property type="entry name" value="GAF-like_dom_sf"/>
</dbReference>
<feature type="modified residue" description="4-aspartylphosphate" evidence="5">
    <location>
        <position position="878"/>
    </location>
</feature>
<dbReference type="AlphaFoldDB" id="A0AA48GXT6"/>
<evidence type="ECO:0000259" key="7">
    <source>
        <dbReference type="PROSITE" id="PS50109"/>
    </source>
</evidence>
<dbReference type="Gene3D" id="3.30.450.20">
    <property type="entry name" value="PAS domain"/>
    <property type="match status" value="3"/>
</dbReference>
<dbReference type="PRINTS" id="PR00344">
    <property type="entry name" value="BCTRLSENSOR"/>
</dbReference>
<evidence type="ECO:0000256" key="6">
    <source>
        <dbReference type="SAM" id="MobiDB-lite"/>
    </source>
</evidence>
<evidence type="ECO:0000313" key="12">
    <source>
        <dbReference type="Proteomes" id="UP001228113"/>
    </source>
</evidence>